<keyword evidence="4" id="KW-1185">Reference proteome</keyword>
<dbReference type="KEGG" id="bliq:INP51_02780"/>
<dbReference type="GO" id="GO:0051607">
    <property type="term" value="P:defense response to virus"/>
    <property type="evidence" value="ECO:0007669"/>
    <property type="project" value="UniProtKB-KW"/>
</dbReference>
<accession>A0A7M2RKP8</accession>
<evidence type="ECO:0000259" key="2">
    <source>
        <dbReference type="Pfam" id="PF03787"/>
    </source>
</evidence>
<feature type="domain" description="CRISPR type III-associated protein" evidence="2">
    <location>
        <begin position="42"/>
        <end position="548"/>
    </location>
</feature>
<evidence type="ECO:0000256" key="1">
    <source>
        <dbReference type="ARBA" id="ARBA00023118"/>
    </source>
</evidence>
<reference evidence="3 4" key="1">
    <citation type="submission" date="2020-10" db="EMBL/GenBank/DDBJ databases">
        <title>Blautia liquoris sp.nov., isolated from the mud in a fermentation cellar used for the production of Chinese strong-flavoured liquor.</title>
        <authorList>
            <person name="Lu L."/>
        </authorList>
    </citation>
    <scope>NUCLEOTIDE SEQUENCE [LARGE SCALE GENOMIC DNA]</scope>
    <source>
        <strain evidence="3 4">LZLJ-3</strain>
    </source>
</reference>
<evidence type="ECO:0000313" key="3">
    <source>
        <dbReference type="EMBL" id="QOV19910.1"/>
    </source>
</evidence>
<gene>
    <name evidence="3" type="ORF">INP51_02780</name>
</gene>
<dbReference type="AlphaFoldDB" id="A0A7M2RKP8"/>
<dbReference type="InterPro" id="IPR023825">
    <property type="entry name" value="CRISPR-assoc_RAMP_BGP1436"/>
</dbReference>
<proteinExistence type="predicted"/>
<sequence>MQMNKEERFVNPYNFIPFERKCERSKPEINRNDCYTGYFDCKITLLTPLFIPNTSSDTRLVCESDRKEAAKRSEEDGKNVEEEFKGYDFFSYDDWSGEKAIDDLKEAYPPKEPIIPGSELRGTLRSVYEAAFNGCMSSVSSERILSRRSNDVMKPGILMEKKEQGDKVGKKSGWILKPCKKVGITFRQCSGEYENWKEGQEIWFKPRGRGNICDNYEVIEESTYAEPKEGGKERYERAQWKKEKYFKGWLHKGEPIKGKCHESIFYSPDKARENVLSCDVDALKKLKQEYGTSRYNEYKVDPKGTLVYYNRKGEHIYLSPACIGREIFTKSITDLLEKNGGYMPCTGSGDKLCPACQIFGMLENTGKHVSYSYASKVRITDAKLIQPAVDRDKLFDAPLVLPELGEPKPGCVEFYTESPYELTEEKAHSDKYIENREGYWTYDYKDVGKINHVPLEKNQPKLRGRKFYWHSNPDCKSIREKTGEKLSAMKVRIRPMKKNNQPLFCFRVYFEQLNKQQLQQLKWTLDFEDRNCAHKLGRAKPLGFGSVKIQVDALVLREIDFKTGIWREKVQDIKTFFPNPIWNNKNRTNLKLIADWENKPDNVRYPCVKTAKNANADGGDDAAGYEWFAQNKGKMRFPSFMKVLPKVAEDALKDLESGKALDMLDRK</sequence>
<keyword evidence="1" id="KW-0051">Antiviral defense</keyword>
<dbReference type="EMBL" id="CP063304">
    <property type="protein sequence ID" value="QOV19910.1"/>
    <property type="molecule type" value="Genomic_DNA"/>
</dbReference>
<evidence type="ECO:0000313" key="4">
    <source>
        <dbReference type="Proteomes" id="UP000593601"/>
    </source>
</evidence>
<organism evidence="3 4">
    <name type="scientific">Blautia liquoris</name>
    <dbReference type="NCBI Taxonomy" id="2779518"/>
    <lineage>
        <taxon>Bacteria</taxon>
        <taxon>Bacillati</taxon>
        <taxon>Bacillota</taxon>
        <taxon>Clostridia</taxon>
        <taxon>Lachnospirales</taxon>
        <taxon>Lachnospiraceae</taxon>
        <taxon>Blautia</taxon>
    </lineage>
</organism>
<dbReference type="Pfam" id="PF03787">
    <property type="entry name" value="RAMPs"/>
    <property type="match status" value="1"/>
</dbReference>
<dbReference type="Proteomes" id="UP000593601">
    <property type="component" value="Chromosome"/>
</dbReference>
<dbReference type="NCBIfam" id="TIGR03986">
    <property type="entry name" value="TIGR03986 family CRISPR-associated RAMP protein"/>
    <property type="match status" value="1"/>
</dbReference>
<protein>
    <submittedName>
        <fullName evidence="3">TIGR03986 family CRISPR-associated RAMP protein</fullName>
    </submittedName>
</protein>
<dbReference type="InterPro" id="IPR005537">
    <property type="entry name" value="RAMP_III_fam"/>
</dbReference>
<name>A0A7M2RKP8_9FIRM</name>